<sequence length="180" mass="19880">MRYLAEGTPARAPRDRCRSRRRKARALAEAGLPAPERAAGLNASPRRRTPRKWWLKLASRCRGYAAAPSTPDSRPRAPITTPVSKRDYPPNNGEANRTAFRIGRPCRPPVVREAPSRADRLSPRKGRREGESPRSSTPPHHAGAVYEAPLFGNAAQIGREFGPRLNTGETDSVTSTARER</sequence>
<evidence type="ECO:0000256" key="1">
    <source>
        <dbReference type="SAM" id="MobiDB-lite"/>
    </source>
</evidence>
<feature type="compositionally biased region" description="Basic and acidic residues" evidence="1">
    <location>
        <begin position="114"/>
        <end position="132"/>
    </location>
</feature>
<evidence type="ECO:0000313" key="2">
    <source>
        <dbReference type="EMBL" id="KAG5568940.1"/>
    </source>
</evidence>
<accession>A0A9J5W0R6</accession>
<evidence type="ECO:0000313" key="3">
    <source>
        <dbReference type="Proteomes" id="UP000824120"/>
    </source>
</evidence>
<name>A0A9J5W0R6_SOLCO</name>
<feature type="region of interest" description="Disordered" evidence="1">
    <location>
        <begin position="64"/>
        <end position="180"/>
    </location>
</feature>
<proteinExistence type="predicted"/>
<comment type="caution">
    <text evidence="2">The sequence shown here is derived from an EMBL/GenBank/DDBJ whole genome shotgun (WGS) entry which is preliminary data.</text>
</comment>
<keyword evidence="3" id="KW-1185">Reference proteome</keyword>
<gene>
    <name evidence="2" type="ORF">H5410_063984</name>
</gene>
<organism evidence="2 3">
    <name type="scientific">Solanum commersonii</name>
    <name type="common">Commerson's wild potato</name>
    <name type="synonym">Commerson's nightshade</name>
    <dbReference type="NCBI Taxonomy" id="4109"/>
    <lineage>
        <taxon>Eukaryota</taxon>
        <taxon>Viridiplantae</taxon>
        <taxon>Streptophyta</taxon>
        <taxon>Embryophyta</taxon>
        <taxon>Tracheophyta</taxon>
        <taxon>Spermatophyta</taxon>
        <taxon>Magnoliopsida</taxon>
        <taxon>eudicotyledons</taxon>
        <taxon>Gunneridae</taxon>
        <taxon>Pentapetalae</taxon>
        <taxon>asterids</taxon>
        <taxon>lamiids</taxon>
        <taxon>Solanales</taxon>
        <taxon>Solanaceae</taxon>
        <taxon>Solanoideae</taxon>
        <taxon>Solaneae</taxon>
        <taxon>Solanum</taxon>
    </lineage>
</organism>
<dbReference type="Proteomes" id="UP000824120">
    <property type="component" value="Unassembled WGS sequence"/>
</dbReference>
<dbReference type="EMBL" id="JACXVP010000019">
    <property type="protein sequence ID" value="KAG5568940.1"/>
    <property type="molecule type" value="Genomic_DNA"/>
</dbReference>
<dbReference type="AlphaFoldDB" id="A0A9J5W0R6"/>
<reference evidence="2" key="1">
    <citation type="submission" date="2020-09" db="EMBL/GenBank/DDBJ databases">
        <title>De no assembly of potato wild relative species, Solanum commersonii.</title>
        <authorList>
            <person name="Cho K."/>
        </authorList>
    </citation>
    <scope>NUCLEOTIDE SEQUENCE</scope>
    <source>
        <strain evidence="2">LZ3.2</strain>
        <tissue evidence="2">Leaf</tissue>
    </source>
</reference>
<feature type="region of interest" description="Disordered" evidence="1">
    <location>
        <begin position="1"/>
        <end position="49"/>
    </location>
</feature>
<protein>
    <submittedName>
        <fullName evidence="2">Uncharacterized protein</fullName>
    </submittedName>
</protein>
<feature type="compositionally biased region" description="Polar residues" evidence="1">
    <location>
        <begin position="167"/>
        <end position="180"/>
    </location>
</feature>